<proteinExistence type="predicted"/>
<keyword evidence="1" id="KW-0812">Transmembrane</keyword>
<dbReference type="EnsemblMetazoa" id="GAUT001585-RA">
    <property type="protein sequence ID" value="GAUT001585-PA"/>
    <property type="gene ID" value="GAUT001585"/>
</dbReference>
<accession>A0A1A9UDZ7</accession>
<keyword evidence="3" id="KW-1185">Reference proteome</keyword>
<keyword evidence="1" id="KW-0472">Membrane</keyword>
<evidence type="ECO:0000256" key="1">
    <source>
        <dbReference type="SAM" id="Phobius"/>
    </source>
</evidence>
<dbReference type="AlphaFoldDB" id="A0A1A9UDZ7"/>
<protein>
    <submittedName>
        <fullName evidence="2">Uncharacterized protein</fullName>
    </submittedName>
</protein>
<feature type="transmembrane region" description="Helical" evidence="1">
    <location>
        <begin position="20"/>
        <end position="44"/>
    </location>
</feature>
<dbReference type="Proteomes" id="UP000078200">
    <property type="component" value="Unassembled WGS sequence"/>
</dbReference>
<evidence type="ECO:0000313" key="2">
    <source>
        <dbReference type="EnsemblMetazoa" id="GAUT001585-PA"/>
    </source>
</evidence>
<name>A0A1A9UDZ7_GLOAU</name>
<organism evidence="2 3">
    <name type="scientific">Glossina austeni</name>
    <name type="common">Savannah tsetse fly</name>
    <dbReference type="NCBI Taxonomy" id="7395"/>
    <lineage>
        <taxon>Eukaryota</taxon>
        <taxon>Metazoa</taxon>
        <taxon>Ecdysozoa</taxon>
        <taxon>Arthropoda</taxon>
        <taxon>Hexapoda</taxon>
        <taxon>Insecta</taxon>
        <taxon>Pterygota</taxon>
        <taxon>Neoptera</taxon>
        <taxon>Endopterygota</taxon>
        <taxon>Diptera</taxon>
        <taxon>Brachycera</taxon>
        <taxon>Muscomorpha</taxon>
        <taxon>Hippoboscoidea</taxon>
        <taxon>Glossinidae</taxon>
        <taxon>Glossina</taxon>
    </lineage>
</organism>
<dbReference type="VEuPathDB" id="VectorBase:GAUT001585"/>
<keyword evidence="1" id="KW-1133">Transmembrane helix</keyword>
<evidence type="ECO:0000313" key="3">
    <source>
        <dbReference type="Proteomes" id="UP000078200"/>
    </source>
</evidence>
<sequence length="113" mass="13397">MNYLPLRFCNREMAENCLSVYLGRLLLALVIVNVDCPAIAVHLYETFYKTRNTPLFEQRLSILSFFFLLKEKRILNLLETTTLYSQIMFATENYDLFDLKNNAQRDYVSNQRP</sequence>
<reference evidence="2" key="1">
    <citation type="submission" date="2020-05" db="UniProtKB">
        <authorList>
            <consortium name="EnsemblMetazoa"/>
        </authorList>
    </citation>
    <scope>IDENTIFICATION</scope>
    <source>
        <strain evidence="2">TTRI</strain>
    </source>
</reference>